<sequence>MESYRFGCTPVSAYRKPLLRALMELGGSAHKNKVFDRVGAIMKDTLTEDDYQKNHEYPYSRRVRRGEHIQWRQNAAWQSHKMVEEGLLKSTSPKGVLEITEAGRLTFLEIMASNTSSPETEQP</sequence>
<keyword evidence="3" id="KW-1185">Reference proteome</keyword>
<dbReference type="Proteomes" id="UP000597444">
    <property type="component" value="Unassembled WGS sequence"/>
</dbReference>
<dbReference type="Pfam" id="PF14338">
    <property type="entry name" value="Mrr_N"/>
    <property type="match status" value="1"/>
</dbReference>
<protein>
    <recommendedName>
        <fullName evidence="1">Restriction system protein Mrr-like N-terminal domain-containing protein</fullName>
    </recommendedName>
</protein>
<dbReference type="RefSeq" id="WP_220207508.1">
    <property type="nucleotide sequence ID" value="NZ_BNJK01000001.1"/>
</dbReference>
<dbReference type="EMBL" id="BNJK01000001">
    <property type="protein sequence ID" value="GHO96919.1"/>
    <property type="molecule type" value="Genomic_DNA"/>
</dbReference>
<dbReference type="AlphaFoldDB" id="A0A8J3IS73"/>
<accession>A0A8J3IS73</accession>
<evidence type="ECO:0000313" key="3">
    <source>
        <dbReference type="Proteomes" id="UP000597444"/>
    </source>
</evidence>
<gene>
    <name evidence="2" type="ORF">KSF_069670</name>
</gene>
<dbReference type="InterPro" id="IPR025745">
    <property type="entry name" value="Mrr-like_N_dom"/>
</dbReference>
<reference evidence="2" key="1">
    <citation type="submission" date="2020-10" db="EMBL/GenBank/DDBJ databases">
        <title>Taxonomic study of unclassified bacteria belonging to the class Ktedonobacteria.</title>
        <authorList>
            <person name="Yabe S."/>
            <person name="Wang C.M."/>
            <person name="Zheng Y."/>
            <person name="Sakai Y."/>
            <person name="Cavaletti L."/>
            <person name="Monciardini P."/>
            <person name="Donadio S."/>
        </authorList>
    </citation>
    <scope>NUCLEOTIDE SEQUENCE</scope>
    <source>
        <strain evidence="2">ID150040</strain>
    </source>
</reference>
<name>A0A8J3IS73_9CHLR</name>
<evidence type="ECO:0000313" key="2">
    <source>
        <dbReference type="EMBL" id="GHO96919.1"/>
    </source>
</evidence>
<proteinExistence type="predicted"/>
<feature type="domain" description="Restriction system protein Mrr-like N-terminal" evidence="1">
    <location>
        <begin position="14"/>
        <end position="104"/>
    </location>
</feature>
<organism evidence="2 3">
    <name type="scientific">Reticulibacter mediterranei</name>
    <dbReference type="NCBI Taxonomy" id="2778369"/>
    <lineage>
        <taxon>Bacteria</taxon>
        <taxon>Bacillati</taxon>
        <taxon>Chloroflexota</taxon>
        <taxon>Ktedonobacteria</taxon>
        <taxon>Ktedonobacterales</taxon>
        <taxon>Reticulibacteraceae</taxon>
        <taxon>Reticulibacter</taxon>
    </lineage>
</organism>
<evidence type="ECO:0000259" key="1">
    <source>
        <dbReference type="Pfam" id="PF14338"/>
    </source>
</evidence>
<comment type="caution">
    <text evidence="2">The sequence shown here is derived from an EMBL/GenBank/DDBJ whole genome shotgun (WGS) entry which is preliminary data.</text>
</comment>